<protein>
    <submittedName>
        <fullName evidence="1">Uncharacterized protein</fullName>
    </submittedName>
</protein>
<reference evidence="2" key="1">
    <citation type="journal article" date="2020" name="Nat. Commun.">
        <title>Genome sequence of the cluster root forming white lupin.</title>
        <authorList>
            <person name="Hufnagel B."/>
            <person name="Marques A."/>
            <person name="Soriano A."/>
            <person name="Marques L."/>
            <person name="Divol F."/>
            <person name="Doumas P."/>
            <person name="Sallet E."/>
            <person name="Mancinotti D."/>
            <person name="Carrere S."/>
            <person name="Marande W."/>
            <person name="Arribat S."/>
            <person name="Keller J."/>
            <person name="Huneau C."/>
            <person name="Blein T."/>
            <person name="Aime D."/>
            <person name="Laguerre M."/>
            <person name="Taylor J."/>
            <person name="Schubert V."/>
            <person name="Nelson M."/>
            <person name="Geu-Flores F."/>
            <person name="Crespi M."/>
            <person name="Gallardo-Guerrero K."/>
            <person name="Delaux P.-M."/>
            <person name="Salse J."/>
            <person name="Berges H."/>
            <person name="Guyot R."/>
            <person name="Gouzy J."/>
            <person name="Peret B."/>
        </authorList>
    </citation>
    <scope>NUCLEOTIDE SEQUENCE [LARGE SCALE GENOMIC DNA]</scope>
    <source>
        <strain evidence="2">cv. Amiga</strain>
    </source>
</reference>
<organism evidence="1 2">
    <name type="scientific">Lupinus albus</name>
    <name type="common">White lupine</name>
    <name type="synonym">Lupinus termis</name>
    <dbReference type="NCBI Taxonomy" id="3870"/>
    <lineage>
        <taxon>Eukaryota</taxon>
        <taxon>Viridiplantae</taxon>
        <taxon>Streptophyta</taxon>
        <taxon>Embryophyta</taxon>
        <taxon>Tracheophyta</taxon>
        <taxon>Spermatophyta</taxon>
        <taxon>Magnoliopsida</taxon>
        <taxon>eudicotyledons</taxon>
        <taxon>Gunneridae</taxon>
        <taxon>Pentapetalae</taxon>
        <taxon>rosids</taxon>
        <taxon>fabids</taxon>
        <taxon>Fabales</taxon>
        <taxon>Fabaceae</taxon>
        <taxon>Papilionoideae</taxon>
        <taxon>50 kb inversion clade</taxon>
        <taxon>genistoids sensu lato</taxon>
        <taxon>core genistoids</taxon>
        <taxon>Genisteae</taxon>
        <taxon>Lupinus</taxon>
    </lineage>
</organism>
<accession>A0A6A4PME5</accession>
<dbReference type="Proteomes" id="UP000447434">
    <property type="component" value="Chromosome 12"/>
</dbReference>
<name>A0A6A4PME5_LUPAL</name>
<dbReference type="EMBL" id="WOCE01000012">
    <property type="protein sequence ID" value="KAE9602707.1"/>
    <property type="molecule type" value="Genomic_DNA"/>
</dbReference>
<keyword evidence="2" id="KW-1185">Reference proteome</keyword>
<dbReference type="AlphaFoldDB" id="A0A6A4PME5"/>
<comment type="caution">
    <text evidence="1">The sequence shown here is derived from an EMBL/GenBank/DDBJ whole genome shotgun (WGS) entry which is preliminary data.</text>
</comment>
<proteinExistence type="predicted"/>
<gene>
    <name evidence="1" type="ORF">Lalb_Chr12g0202431</name>
</gene>
<sequence>MKLAIGRLGFFNPTRARRIARLMAFTASSWPIILLCKVSSIFRRRTDSSAETLSTGIPVHEATICCMSTSVTTGPSSPASLSALLISLPFSTSVEICALRSISLSLSSPAYSKI</sequence>
<evidence type="ECO:0000313" key="1">
    <source>
        <dbReference type="EMBL" id="KAE9602707.1"/>
    </source>
</evidence>
<evidence type="ECO:0000313" key="2">
    <source>
        <dbReference type="Proteomes" id="UP000447434"/>
    </source>
</evidence>